<protein>
    <submittedName>
        <fullName evidence="1">Uncharacterized protein</fullName>
    </submittedName>
</protein>
<dbReference type="Proteomes" id="UP000036356">
    <property type="component" value="Unassembled WGS sequence"/>
</dbReference>
<dbReference type="InterPro" id="IPR019271">
    <property type="entry name" value="DUF2284_metal-binding"/>
</dbReference>
<dbReference type="Pfam" id="PF10050">
    <property type="entry name" value="DUF2284"/>
    <property type="match status" value="1"/>
</dbReference>
<dbReference type="AlphaFoldDB" id="A0A0J1FR35"/>
<proteinExistence type="predicted"/>
<comment type="caution">
    <text evidence="1">The sequence shown here is derived from an EMBL/GenBank/DDBJ whole genome shotgun (WGS) entry which is preliminary data.</text>
</comment>
<dbReference type="STRING" id="476652.DEAC_c23870"/>
<accession>A0A0J1FR35</accession>
<evidence type="ECO:0000313" key="2">
    <source>
        <dbReference type="Proteomes" id="UP000036356"/>
    </source>
</evidence>
<evidence type="ECO:0000313" key="1">
    <source>
        <dbReference type="EMBL" id="KLU65757.1"/>
    </source>
</evidence>
<organism evidence="1 2">
    <name type="scientific">Desulfosporosinus acididurans</name>
    <dbReference type="NCBI Taxonomy" id="476652"/>
    <lineage>
        <taxon>Bacteria</taxon>
        <taxon>Bacillati</taxon>
        <taxon>Bacillota</taxon>
        <taxon>Clostridia</taxon>
        <taxon>Eubacteriales</taxon>
        <taxon>Desulfitobacteriaceae</taxon>
        <taxon>Desulfosporosinus</taxon>
    </lineage>
</organism>
<sequence>MTQAESPVSPKKDQEVRPLMEACGIDVFKTARNNGFNIDTKKETYGKWNYFALVLLE</sequence>
<name>A0A0J1FR35_9FIRM</name>
<keyword evidence="2" id="KW-1185">Reference proteome</keyword>
<dbReference type="PATRIC" id="fig|476652.3.peg.2481"/>
<gene>
    <name evidence="1" type="ORF">DEAC_c23870</name>
</gene>
<dbReference type="EMBL" id="LDZY01000007">
    <property type="protein sequence ID" value="KLU65757.1"/>
    <property type="molecule type" value="Genomic_DNA"/>
</dbReference>
<reference evidence="1 2" key="1">
    <citation type="submission" date="2015-06" db="EMBL/GenBank/DDBJ databases">
        <title>Draft genome of the moderately acidophilic sulfate reducer Candidatus Desulfosporosinus acididurans strain M1.</title>
        <authorList>
            <person name="Poehlein A."/>
            <person name="Petzsch P."/>
            <person name="Johnson B.D."/>
            <person name="Schloemann M."/>
            <person name="Daniel R."/>
            <person name="Muehling M."/>
        </authorList>
    </citation>
    <scope>NUCLEOTIDE SEQUENCE [LARGE SCALE GENOMIC DNA]</scope>
    <source>
        <strain evidence="1 2">M1</strain>
    </source>
</reference>